<comment type="caution">
    <text evidence="1">The sequence shown here is derived from an EMBL/GenBank/DDBJ whole genome shotgun (WGS) entry which is preliminary data.</text>
</comment>
<dbReference type="EMBL" id="BGZK01000600">
    <property type="protein sequence ID" value="GBP52342.1"/>
    <property type="molecule type" value="Genomic_DNA"/>
</dbReference>
<sequence length="302" mass="32255">MTIYNWFSEFKRARVDLSDEFRDVCPSTAVNNKNIEAVRHMIETDRHVTYHEIWAFLEFLHGKKPLKIGQFSVVESKVEPQSKSEAKSESGLDPDEIKDEKYTRVYQNIREEAIEGYKKCASEVIKEEWHKFGHHPLPDRLRQAGFLGGAIGYGGLGYAGLHGPAISSYAAPAISTYAAPAISTYAAAPIVTKTIAAPAIAAPAISTYAAAPIISKAIAAPAYSTYAAAPAISTYSAAPVISSYAAAPIVKSYAAPAISYAAPAVSIAPALTKSYSAPWGYSAGPAVAYGGLGYGYGAKYGW</sequence>
<protein>
    <submittedName>
        <fullName evidence="1">Uncharacterized protein</fullName>
    </submittedName>
</protein>
<reference evidence="1 2" key="1">
    <citation type="journal article" date="2019" name="Commun. Biol.">
        <title>The bagworm genome reveals a unique fibroin gene that provides high tensile strength.</title>
        <authorList>
            <person name="Kono N."/>
            <person name="Nakamura H."/>
            <person name="Ohtoshi R."/>
            <person name="Tomita M."/>
            <person name="Numata K."/>
            <person name="Arakawa K."/>
        </authorList>
    </citation>
    <scope>NUCLEOTIDE SEQUENCE [LARGE SCALE GENOMIC DNA]</scope>
</reference>
<dbReference type="OrthoDB" id="10017160at2759"/>
<keyword evidence="2" id="KW-1185">Reference proteome</keyword>
<dbReference type="Proteomes" id="UP000299102">
    <property type="component" value="Unassembled WGS sequence"/>
</dbReference>
<evidence type="ECO:0000313" key="2">
    <source>
        <dbReference type="Proteomes" id="UP000299102"/>
    </source>
</evidence>
<evidence type="ECO:0000313" key="1">
    <source>
        <dbReference type="EMBL" id="GBP52342.1"/>
    </source>
</evidence>
<gene>
    <name evidence="1" type="ORF">EVAR_38489_1</name>
</gene>
<organism evidence="1 2">
    <name type="scientific">Eumeta variegata</name>
    <name type="common">Bagworm moth</name>
    <name type="synonym">Eumeta japonica</name>
    <dbReference type="NCBI Taxonomy" id="151549"/>
    <lineage>
        <taxon>Eukaryota</taxon>
        <taxon>Metazoa</taxon>
        <taxon>Ecdysozoa</taxon>
        <taxon>Arthropoda</taxon>
        <taxon>Hexapoda</taxon>
        <taxon>Insecta</taxon>
        <taxon>Pterygota</taxon>
        <taxon>Neoptera</taxon>
        <taxon>Endopterygota</taxon>
        <taxon>Lepidoptera</taxon>
        <taxon>Glossata</taxon>
        <taxon>Ditrysia</taxon>
        <taxon>Tineoidea</taxon>
        <taxon>Psychidae</taxon>
        <taxon>Oiketicinae</taxon>
        <taxon>Eumeta</taxon>
    </lineage>
</organism>
<dbReference type="AlphaFoldDB" id="A0A4C1WP90"/>
<dbReference type="STRING" id="151549.A0A4C1WP90"/>
<name>A0A4C1WP90_EUMVA</name>
<accession>A0A4C1WP90</accession>
<proteinExistence type="predicted"/>